<organism evidence="2 3">
    <name type="scientific">Parambassis ranga</name>
    <name type="common">Indian glassy fish</name>
    <dbReference type="NCBI Taxonomy" id="210632"/>
    <lineage>
        <taxon>Eukaryota</taxon>
        <taxon>Metazoa</taxon>
        <taxon>Chordata</taxon>
        <taxon>Craniata</taxon>
        <taxon>Vertebrata</taxon>
        <taxon>Euteleostomi</taxon>
        <taxon>Actinopterygii</taxon>
        <taxon>Neopterygii</taxon>
        <taxon>Teleostei</taxon>
        <taxon>Neoteleostei</taxon>
        <taxon>Acanthomorphata</taxon>
        <taxon>Ovalentaria</taxon>
        <taxon>Ambassidae</taxon>
        <taxon>Parambassis</taxon>
    </lineage>
</organism>
<keyword evidence="1" id="KW-1133">Transmembrane helix</keyword>
<dbReference type="OrthoDB" id="8446971at2759"/>
<evidence type="ECO:0000313" key="2">
    <source>
        <dbReference type="Proteomes" id="UP000515145"/>
    </source>
</evidence>
<evidence type="ECO:0000256" key="1">
    <source>
        <dbReference type="SAM" id="Phobius"/>
    </source>
</evidence>
<dbReference type="GeneID" id="114428963"/>
<name>A0A6P7HSN8_9TELE</name>
<reference evidence="3" key="1">
    <citation type="submission" date="2025-08" db="UniProtKB">
        <authorList>
            <consortium name="RefSeq"/>
        </authorList>
    </citation>
    <scope>IDENTIFICATION</scope>
</reference>
<gene>
    <name evidence="3" type="primary">LOC114428963</name>
</gene>
<dbReference type="Proteomes" id="UP000515145">
    <property type="component" value="Chromosome 24"/>
</dbReference>
<dbReference type="InParanoid" id="A0A6P7HSN8"/>
<accession>A0A6P7HSN8</accession>
<dbReference type="PANTHER" id="PTHR34488:SF1">
    <property type="entry name" value="SI:CH211-245H14.1-RELATED"/>
    <property type="match status" value="1"/>
</dbReference>
<protein>
    <submittedName>
        <fullName evidence="3">Uncharacterized protein LOC114428963</fullName>
    </submittedName>
</protein>
<sequence length="227" mass="25446">MSQGAPVHQAPGNWRKFFVMVEGQTNGVHQSFVDKLTAGGQIQVDSPEQSDYVVVFCPVASGVAVDVRDALENAPEDKPIILVVMHHTFNRRQVVAESRTVVDSPSVQLTVDCLFYETRLLYCNQNDIAWHDIRRFLGISPAMQSAFWQNIWDWSVTSWKVMCLAVLVFSVMVVIMVAATAGVHPYNQNHSLAMYNYSSGPQVVRLRDPLPASNDKMRPKSKNTSHI</sequence>
<keyword evidence="1" id="KW-0472">Membrane</keyword>
<keyword evidence="1" id="KW-0812">Transmembrane</keyword>
<dbReference type="PANTHER" id="PTHR34488">
    <property type="entry name" value="SI:CH211-245H14.1-RELATED"/>
    <property type="match status" value="1"/>
</dbReference>
<proteinExistence type="predicted"/>
<feature type="transmembrane region" description="Helical" evidence="1">
    <location>
        <begin position="161"/>
        <end position="183"/>
    </location>
</feature>
<dbReference type="AlphaFoldDB" id="A0A6P7HSN8"/>
<dbReference type="RefSeq" id="XP_028253577.1">
    <property type="nucleotide sequence ID" value="XM_028397776.1"/>
</dbReference>
<keyword evidence="2" id="KW-1185">Reference proteome</keyword>
<evidence type="ECO:0000313" key="3">
    <source>
        <dbReference type="RefSeq" id="XP_028253577.1"/>
    </source>
</evidence>